<comment type="function">
    <text evidence="2">Catalyzes the reduction of dTDP-6-deoxy-L-lyxo-4-hexulose to yield dTDP-L-rhamnose.</text>
</comment>
<dbReference type="NCBIfam" id="TIGR01214">
    <property type="entry name" value="rmlD"/>
    <property type="match status" value="1"/>
</dbReference>
<evidence type="ECO:0000256" key="2">
    <source>
        <dbReference type="RuleBase" id="RU364082"/>
    </source>
</evidence>
<evidence type="ECO:0000313" key="3">
    <source>
        <dbReference type="EMBL" id="BCJ93313.1"/>
    </source>
</evidence>
<dbReference type="UniPathway" id="UPA00124"/>
<accession>A0A6S6QPL3</accession>
<keyword evidence="4" id="KW-1185">Reference proteome</keyword>
<dbReference type="Proteomes" id="UP000515561">
    <property type="component" value="Chromosome"/>
</dbReference>
<evidence type="ECO:0000313" key="4">
    <source>
        <dbReference type="Proteomes" id="UP000515561"/>
    </source>
</evidence>
<dbReference type="GO" id="GO:0005829">
    <property type="term" value="C:cytosol"/>
    <property type="evidence" value="ECO:0007669"/>
    <property type="project" value="TreeGrafter"/>
</dbReference>
<dbReference type="InterPro" id="IPR005913">
    <property type="entry name" value="dTDP_dehydrorham_reduct"/>
</dbReference>
<reference evidence="3 4" key="1">
    <citation type="journal article" date="2016" name="Int. J. Syst. Evol. Microbiol.">
        <title>Descriptions of Anaerotaenia torta gen. nov., sp. nov. and Anaerocolumna cellulosilytica gen. nov., sp. nov. isolated from a methanogenic reactor of cattle waste.</title>
        <authorList>
            <person name="Uek A."/>
            <person name="Ohtaki Y."/>
            <person name="Kaku N."/>
            <person name="Ueki K."/>
        </authorList>
    </citation>
    <scope>NUCLEOTIDE SEQUENCE [LARGE SCALE GENOMIC DNA]</scope>
    <source>
        <strain evidence="3 4">SN021</strain>
    </source>
</reference>
<comment type="similarity">
    <text evidence="1 2">Belongs to the dTDP-4-dehydrorhamnose reductase family.</text>
</comment>
<gene>
    <name evidence="3" type="ORF">acsn021_08820</name>
</gene>
<dbReference type="InterPro" id="IPR029903">
    <property type="entry name" value="RmlD-like-bd"/>
</dbReference>
<dbReference type="InterPro" id="IPR036291">
    <property type="entry name" value="NAD(P)-bd_dom_sf"/>
</dbReference>
<sequence length="288" mass="31973">MERRIIITGANGQLGHAINKIIGDKADITILNTGSGEPTAYCPIKLDITNSVAVMNLVQDLKPEIIINCAAHTAVDLCESEQERAYRINALGPKNLAVAAEAMESKLIHISTDYVFDGEGQKPYTEEDDTNPQSVYGKTKLEGENFVRTLCEKHFIIRTAWLYGEGRNFVKTMLRISENNPEIRVVYDQVGCPTSAVELAKAIEFLMDTNAYGTYHGVCKGVASWYDFAVEIFRQAGVGVHVTPITTAEYKTPAKRPMYSVLDTKKLEEAGYSFLPWKEALKAYMMGT</sequence>
<dbReference type="Pfam" id="PF04321">
    <property type="entry name" value="RmlD_sub_bind"/>
    <property type="match status" value="1"/>
</dbReference>
<dbReference type="KEGG" id="acel:acsn021_08820"/>
<dbReference type="GO" id="GO:0019305">
    <property type="term" value="P:dTDP-rhamnose biosynthetic process"/>
    <property type="evidence" value="ECO:0007669"/>
    <property type="project" value="UniProtKB-UniPathway"/>
</dbReference>
<comment type="pathway">
    <text evidence="2">Carbohydrate biosynthesis; dTDP-L-rhamnose biosynthesis.</text>
</comment>
<dbReference type="PANTHER" id="PTHR10491">
    <property type="entry name" value="DTDP-4-DEHYDRORHAMNOSE REDUCTASE"/>
    <property type="match status" value="1"/>
</dbReference>
<dbReference type="GO" id="GO:0008831">
    <property type="term" value="F:dTDP-4-dehydrorhamnose reductase activity"/>
    <property type="evidence" value="ECO:0007669"/>
    <property type="project" value="UniProtKB-EC"/>
</dbReference>
<dbReference type="EC" id="1.1.1.133" evidence="2"/>
<dbReference type="SUPFAM" id="SSF51735">
    <property type="entry name" value="NAD(P)-binding Rossmann-fold domains"/>
    <property type="match status" value="1"/>
</dbReference>
<dbReference type="Gene3D" id="3.40.50.720">
    <property type="entry name" value="NAD(P)-binding Rossmann-like Domain"/>
    <property type="match status" value="1"/>
</dbReference>
<keyword evidence="2" id="KW-0521">NADP</keyword>
<dbReference type="RefSeq" id="WP_184090296.1">
    <property type="nucleotide sequence ID" value="NZ_AP023367.1"/>
</dbReference>
<keyword evidence="2" id="KW-0560">Oxidoreductase</keyword>
<dbReference type="EMBL" id="AP023367">
    <property type="protein sequence ID" value="BCJ93313.1"/>
    <property type="molecule type" value="Genomic_DNA"/>
</dbReference>
<dbReference type="CDD" id="cd05254">
    <property type="entry name" value="dTDP_HR_like_SDR_e"/>
    <property type="match status" value="1"/>
</dbReference>
<protein>
    <recommendedName>
        <fullName evidence="2">dTDP-4-dehydrorhamnose reductase</fullName>
        <ecNumber evidence="2">1.1.1.133</ecNumber>
    </recommendedName>
</protein>
<evidence type="ECO:0000256" key="1">
    <source>
        <dbReference type="ARBA" id="ARBA00010944"/>
    </source>
</evidence>
<name>A0A6S6QPL3_9FIRM</name>
<dbReference type="Gene3D" id="3.90.25.10">
    <property type="entry name" value="UDP-galactose 4-epimerase, domain 1"/>
    <property type="match status" value="1"/>
</dbReference>
<dbReference type="AlphaFoldDB" id="A0A6S6QPL3"/>
<proteinExistence type="inferred from homology"/>
<organism evidence="3 4">
    <name type="scientific">Anaerocolumna cellulosilytica</name>
    <dbReference type="NCBI Taxonomy" id="433286"/>
    <lineage>
        <taxon>Bacteria</taxon>
        <taxon>Bacillati</taxon>
        <taxon>Bacillota</taxon>
        <taxon>Clostridia</taxon>
        <taxon>Lachnospirales</taxon>
        <taxon>Lachnospiraceae</taxon>
        <taxon>Anaerocolumna</taxon>
    </lineage>
</organism>
<dbReference type="PANTHER" id="PTHR10491:SF4">
    <property type="entry name" value="METHIONINE ADENOSYLTRANSFERASE 2 SUBUNIT BETA"/>
    <property type="match status" value="1"/>
</dbReference>